<dbReference type="Gene3D" id="2.40.50.90">
    <property type="match status" value="1"/>
</dbReference>
<dbReference type="SUPFAM" id="SSF50199">
    <property type="entry name" value="Staphylococcal nuclease"/>
    <property type="match status" value="1"/>
</dbReference>
<dbReference type="InterPro" id="IPR035437">
    <property type="entry name" value="SNase_OB-fold_sf"/>
</dbReference>
<dbReference type="PROSITE" id="PS51257">
    <property type="entry name" value="PROKAR_LIPOPROTEIN"/>
    <property type="match status" value="1"/>
</dbReference>
<dbReference type="Proteomes" id="UP001595690">
    <property type="component" value="Unassembled WGS sequence"/>
</dbReference>
<feature type="region of interest" description="Disordered" evidence="1">
    <location>
        <begin position="153"/>
        <end position="175"/>
    </location>
</feature>
<evidence type="ECO:0000313" key="4">
    <source>
        <dbReference type="EMBL" id="MFC3894997.1"/>
    </source>
</evidence>
<accession>A0ABV8BZ70</accession>
<comment type="caution">
    <text evidence="4">The sequence shown here is derived from an EMBL/GenBank/DDBJ whole genome shotgun (WGS) entry which is preliminary data.</text>
</comment>
<proteinExistence type="predicted"/>
<evidence type="ECO:0000256" key="2">
    <source>
        <dbReference type="SAM" id="SignalP"/>
    </source>
</evidence>
<organism evidence="4 5">
    <name type="scientific">Lentzea rhizosphaerae</name>
    <dbReference type="NCBI Taxonomy" id="2041025"/>
    <lineage>
        <taxon>Bacteria</taxon>
        <taxon>Bacillati</taxon>
        <taxon>Actinomycetota</taxon>
        <taxon>Actinomycetes</taxon>
        <taxon>Pseudonocardiales</taxon>
        <taxon>Pseudonocardiaceae</taxon>
        <taxon>Lentzea</taxon>
    </lineage>
</organism>
<dbReference type="InterPro" id="IPR008965">
    <property type="entry name" value="CBM2/CBM3_carb-bd_dom_sf"/>
</dbReference>
<gene>
    <name evidence="4" type="ORF">ACFOWZ_26250</name>
</gene>
<evidence type="ECO:0000313" key="5">
    <source>
        <dbReference type="Proteomes" id="UP001595690"/>
    </source>
</evidence>
<dbReference type="SMART" id="SM00637">
    <property type="entry name" value="CBD_II"/>
    <property type="match status" value="1"/>
</dbReference>
<dbReference type="RefSeq" id="WP_382376544.1">
    <property type="nucleotide sequence ID" value="NZ_JBHRZI010000021.1"/>
</dbReference>
<feature type="domain" description="CBM2" evidence="3">
    <location>
        <begin position="170"/>
        <end position="280"/>
    </location>
</feature>
<dbReference type="Pfam" id="PF00553">
    <property type="entry name" value="CBM_2"/>
    <property type="match status" value="1"/>
</dbReference>
<evidence type="ECO:0000259" key="3">
    <source>
        <dbReference type="PROSITE" id="PS51173"/>
    </source>
</evidence>
<dbReference type="EMBL" id="JBHRZI010000021">
    <property type="protein sequence ID" value="MFC3894997.1"/>
    <property type="molecule type" value="Genomic_DNA"/>
</dbReference>
<dbReference type="InterPro" id="IPR001919">
    <property type="entry name" value="CBD2"/>
</dbReference>
<feature type="signal peptide" evidence="2">
    <location>
        <begin position="1"/>
        <end position="20"/>
    </location>
</feature>
<feature type="compositionally biased region" description="Low complexity" evidence="1">
    <location>
        <begin position="153"/>
        <end position="167"/>
    </location>
</feature>
<protein>
    <submittedName>
        <fullName evidence="4">Cellulose binding domain-containing protein</fullName>
    </submittedName>
</protein>
<evidence type="ECO:0000256" key="1">
    <source>
        <dbReference type="SAM" id="MobiDB-lite"/>
    </source>
</evidence>
<dbReference type="SUPFAM" id="SSF49384">
    <property type="entry name" value="Carbohydrate-binding domain"/>
    <property type="match status" value="1"/>
</dbReference>
<dbReference type="PROSITE" id="PS51173">
    <property type="entry name" value="CBM2"/>
    <property type="match status" value="1"/>
</dbReference>
<dbReference type="Gene3D" id="2.60.40.290">
    <property type="match status" value="1"/>
</dbReference>
<name>A0ABV8BZ70_9PSEU</name>
<keyword evidence="5" id="KW-1185">Reference proteome</keyword>
<sequence>MTARKHLLVLLTLLTAACTAEQGGTPFAAPRISSPPSADLGPSTKVSAVVDGRTVELADGTRARISLLAEPSSCAAPAALEFATKTLLDKEVRVSSITPGEVSLVLQDGADYALLAVKNGVLRTTGVDGGPLIEAETKAAQAKLGLWAQDCATSTAPRPPASTSTTTTPPPPPPPPCVVVYRVTNEWPGAFQAQVTVRNVSGALVNGWTLRWRFTDGQTVAQMWNGTVSQAGGDVTVTNAGYNALIVVDGSVEIGFNGSVTGPNSVPGSFTLNGRTCTAG</sequence>
<dbReference type="InterPro" id="IPR012291">
    <property type="entry name" value="CBM2_carb-bd_dom_sf"/>
</dbReference>
<keyword evidence="2" id="KW-0732">Signal</keyword>
<feature type="chain" id="PRO_5047420818" evidence="2">
    <location>
        <begin position="21"/>
        <end position="280"/>
    </location>
</feature>
<reference evidence="5" key="1">
    <citation type="journal article" date="2019" name="Int. J. Syst. Evol. Microbiol.">
        <title>The Global Catalogue of Microorganisms (GCM) 10K type strain sequencing project: providing services to taxonomists for standard genome sequencing and annotation.</title>
        <authorList>
            <consortium name="The Broad Institute Genomics Platform"/>
            <consortium name="The Broad Institute Genome Sequencing Center for Infectious Disease"/>
            <person name="Wu L."/>
            <person name="Ma J."/>
        </authorList>
    </citation>
    <scope>NUCLEOTIDE SEQUENCE [LARGE SCALE GENOMIC DNA]</scope>
    <source>
        <strain evidence="5">CGMCC 4.7405</strain>
    </source>
</reference>